<gene>
    <name evidence="1" type="ORF">C1I91_19835</name>
</gene>
<organism evidence="1 2">
    <name type="scientific">Clostridium manihotivorum</name>
    <dbReference type="NCBI Taxonomy" id="2320868"/>
    <lineage>
        <taxon>Bacteria</taxon>
        <taxon>Bacillati</taxon>
        <taxon>Bacillota</taxon>
        <taxon>Clostridia</taxon>
        <taxon>Eubacteriales</taxon>
        <taxon>Clostridiaceae</taxon>
        <taxon>Clostridium</taxon>
    </lineage>
</organism>
<evidence type="ECO:0000313" key="1">
    <source>
        <dbReference type="EMBL" id="QAA33698.1"/>
    </source>
</evidence>
<dbReference type="EMBL" id="CP025746">
    <property type="protein sequence ID" value="QAA33698.1"/>
    <property type="molecule type" value="Genomic_DNA"/>
</dbReference>
<dbReference type="RefSeq" id="WP_128214422.1">
    <property type="nucleotide sequence ID" value="NZ_CP025746.1"/>
</dbReference>
<dbReference type="OrthoDB" id="6565706at2"/>
<protein>
    <submittedName>
        <fullName evidence="1">Uncharacterized protein</fullName>
    </submittedName>
</protein>
<reference evidence="1 2" key="1">
    <citation type="submission" date="2018-01" db="EMBL/GenBank/DDBJ databases">
        <title>Genome Sequencing and Assembly of Anaerobacter polyendosporus strain CT4.</title>
        <authorList>
            <person name="Tachaapaikoon C."/>
            <person name="Sutheeworapong S."/>
            <person name="Jenjaroenpun P."/>
            <person name="Wongsurawat T."/>
            <person name="Nookeaw I."/>
            <person name="Cheawchanlertfa P."/>
            <person name="Kosugi A."/>
            <person name="Cheevadhanarak S."/>
            <person name="Ratanakhanokchai K."/>
        </authorList>
    </citation>
    <scope>NUCLEOTIDE SEQUENCE [LARGE SCALE GENOMIC DNA]</scope>
    <source>
        <strain evidence="1 2">CT4</strain>
    </source>
</reference>
<dbReference type="Pfam" id="PF24172">
    <property type="entry name" value="CdiI_ImmP"/>
    <property type="match status" value="1"/>
</dbReference>
<dbReference type="AlphaFoldDB" id="A0A3R5UHA3"/>
<sequence length="71" mass="8238">MALFDECLEALDKDKIVQSEEKTSEVIKAFMATFPVAICGAIDWTLVQNKYRARKLHDIVEVIKKRKNKLR</sequence>
<keyword evidence="2" id="KW-1185">Reference proteome</keyword>
<dbReference type="Proteomes" id="UP000286268">
    <property type="component" value="Chromosome"/>
</dbReference>
<accession>A0A3R5UHA3</accession>
<dbReference type="KEGG" id="cmah:C1I91_19835"/>
<proteinExistence type="predicted"/>
<name>A0A3R5UHA3_9CLOT</name>
<evidence type="ECO:0000313" key="2">
    <source>
        <dbReference type="Proteomes" id="UP000286268"/>
    </source>
</evidence>
<dbReference type="InterPro" id="IPR049585">
    <property type="entry name" value="CdiI_EcoliA0-like"/>
</dbReference>